<dbReference type="Pfam" id="PF14398">
    <property type="entry name" value="ATPgrasp_YheCD"/>
    <property type="match status" value="1"/>
</dbReference>
<name>A0A385TS03_PAELA</name>
<reference evidence="1 2" key="1">
    <citation type="submission" date="2018-09" db="EMBL/GenBank/DDBJ databases">
        <title>Genome Sequence of Paenibacillus lautus Strain E7593-69, Azo Dye-Degrading Bacteria, Isolated from Commercial Tattoo Inks.</title>
        <authorList>
            <person name="Nho S.W."/>
            <person name="Kim S.-J."/>
            <person name="Kweon O."/>
            <person name="Cerniglia C.E."/>
        </authorList>
    </citation>
    <scope>NUCLEOTIDE SEQUENCE [LARGE SCALE GENOMIC DNA]</scope>
    <source>
        <strain evidence="1 2">E7593-69</strain>
    </source>
</reference>
<dbReference type="Proteomes" id="UP000266552">
    <property type="component" value="Chromosome"/>
</dbReference>
<dbReference type="RefSeq" id="WP_119849538.1">
    <property type="nucleotide sequence ID" value="NZ_CP032412.1"/>
</dbReference>
<keyword evidence="2" id="KW-1185">Reference proteome</keyword>
<dbReference type="AlphaFoldDB" id="A0A385TS03"/>
<protein>
    <submittedName>
        <fullName evidence="1">YheC/YheD family protein</fullName>
    </submittedName>
</protein>
<dbReference type="InterPro" id="IPR026838">
    <property type="entry name" value="YheC/D"/>
</dbReference>
<dbReference type="SUPFAM" id="SSF56059">
    <property type="entry name" value="Glutathione synthetase ATP-binding domain-like"/>
    <property type="match status" value="1"/>
</dbReference>
<organism evidence="1 2">
    <name type="scientific">Paenibacillus lautus</name>
    <name type="common">Bacillus lautus</name>
    <dbReference type="NCBI Taxonomy" id="1401"/>
    <lineage>
        <taxon>Bacteria</taxon>
        <taxon>Bacillati</taxon>
        <taxon>Bacillota</taxon>
        <taxon>Bacilli</taxon>
        <taxon>Bacillales</taxon>
        <taxon>Paenibacillaceae</taxon>
        <taxon>Paenibacillus</taxon>
    </lineage>
</organism>
<evidence type="ECO:0000313" key="2">
    <source>
        <dbReference type="Proteomes" id="UP000266552"/>
    </source>
</evidence>
<dbReference type="KEGG" id="plw:D5F53_22490"/>
<sequence length="367" mass="41192">MHPEFVGILLNNNTYRRISSGRIGTESLANHEEAAAMYGLVPCFFTIHHISLDTGMVTGYMPAPSGYRLIHIPIPRAIHMRAIYHNRRELKRIDDLIQQGIYVFNGRTRYGKDTIHHMLVQDPGLTEALPHTVKATPGSIRSMLSQHGDLVLKPCSGSIGIGIMRLKSSPGRQRLTYSRSSPSAKGWRTVTLAEGRLHPLIYQRIRRAPFLVQERIPLAEYKGRPFDIRVTVQRGGSGSWEIAGMFAKTSPPQTFVSNIAQGGSAYQVPDILTRCMPNAPVGATLERIAEFSLHIARTLSLFIPNAADFGLDIGITEDERLYFIECNGCDQRYGFLEAGMGEAWKNSYRNPMAFVRYLYDNHAWPSY</sequence>
<dbReference type="Gene3D" id="3.30.470.20">
    <property type="entry name" value="ATP-grasp fold, B domain"/>
    <property type="match status" value="1"/>
</dbReference>
<evidence type="ECO:0000313" key="1">
    <source>
        <dbReference type="EMBL" id="AYB45888.1"/>
    </source>
</evidence>
<accession>A0A385TS03</accession>
<proteinExistence type="predicted"/>
<gene>
    <name evidence="1" type="ORF">D5F53_22490</name>
</gene>
<dbReference type="EMBL" id="CP032412">
    <property type="protein sequence ID" value="AYB45888.1"/>
    <property type="molecule type" value="Genomic_DNA"/>
</dbReference>